<comment type="subcellular location">
    <subcellularLocation>
        <location evidence="2">Cell membrane</location>
        <topology evidence="2">Multi-pass membrane protein</topology>
    </subcellularLocation>
</comment>
<feature type="domain" description="HAMP" evidence="11">
    <location>
        <begin position="179"/>
        <end position="232"/>
    </location>
</feature>
<evidence type="ECO:0000256" key="4">
    <source>
        <dbReference type="ARBA" id="ARBA00022475"/>
    </source>
</evidence>
<dbReference type="SMART" id="SM00387">
    <property type="entry name" value="HATPase_c"/>
    <property type="match status" value="1"/>
</dbReference>
<dbReference type="Gene3D" id="3.30.565.10">
    <property type="entry name" value="Histidine kinase-like ATPase, C-terminal domain"/>
    <property type="match status" value="1"/>
</dbReference>
<dbReference type="InterPro" id="IPR003594">
    <property type="entry name" value="HATPase_dom"/>
</dbReference>
<dbReference type="PROSITE" id="PS50109">
    <property type="entry name" value="HIS_KIN"/>
    <property type="match status" value="1"/>
</dbReference>
<evidence type="ECO:0000313" key="12">
    <source>
        <dbReference type="EMBL" id="KZA98242.1"/>
    </source>
</evidence>
<keyword evidence="7" id="KW-0547">Nucleotide-binding</keyword>
<dbReference type="SMART" id="SM00304">
    <property type="entry name" value="HAMP"/>
    <property type="match status" value="1"/>
</dbReference>
<dbReference type="Gene3D" id="1.10.287.130">
    <property type="match status" value="1"/>
</dbReference>
<evidence type="ECO:0000259" key="10">
    <source>
        <dbReference type="PROSITE" id="PS50109"/>
    </source>
</evidence>
<dbReference type="InterPro" id="IPR004358">
    <property type="entry name" value="Sig_transdc_His_kin-like_C"/>
</dbReference>
<dbReference type="SUPFAM" id="SSF55874">
    <property type="entry name" value="ATPase domain of HSP90 chaperone/DNA topoisomerase II/histidine kinase"/>
    <property type="match status" value="1"/>
</dbReference>
<comment type="caution">
    <text evidence="12">The sequence shown here is derived from an EMBL/GenBank/DDBJ whole genome shotgun (WGS) entry which is preliminary data.</text>
</comment>
<dbReference type="Pfam" id="PF02518">
    <property type="entry name" value="HATPase_c"/>
    <property type="match status" value="1"/>
</dbReference>
<dbReference type="SUPFAM" id="SSF158472">
    <property type="entry name" value="HAMP domain-like"/>
    <property type="match status" value="1"/>
</dbReference>
<evidence type="ECO:0000256" key="6">
    <source>
        <dbReference type="ARBA" id="ARBA00022679"/>
    </source>
</evidence>
<dbReference type="EMBL" id="LVYU01000120">
    <property type="protein sequence ID" value="KZA98242.1"/>
    <property type="molecule type" value="Genomic_DNA"/>
</dbReference>
<dbReference type="PROSITE" id="PS50885">
    <property type="entry name" value="HAMP"/>
    <property type="match status" value="1"/>
</dbReference>
<evidence type="ECO:0000256" key="1">
    <source>
        <dbReference type="ARBA" id="ARBA00000085"/>
    </source>
</evidence>
<organism evidence="12">
    <name type="scientific">Rhizobium leguminosarum</name>
    <dbReference type="NCBI Taxonomy" id="384"/>
    <lineage>
        <taxon>Bacteria</taxon>
        <taxon>Pseudomonadati</taxon>
        <taxon>Pseudomonadota</taxon>
        <taxon>Alphaproteobacteria</taxon>
        <taxon>Hyphomicrobiales</taxon>
        <taxon>Rhizobiaceae</taxon>
        <taxon>Rhizobium/Agrobacterium group</taxon>
        <taxon>Rhizobium</taxon>
    </lineage>
</organism>
<keyword evidence="5" id="KW-0597">Phosphoprotein</keyword>
<dbReference type="Pfam" id="PF00672">
    <property type="entry name" value="HAMP"/>
    <property type="match status" value="1"/>
</dbReference>
<dbReference type="GO" id="GO:0005886">
    <property type="term" value="C:plasma membrane"/>
    <property type="evidence" value="ECO:0007669"/>
    <property type="project" value="UniProtKB-SubCell"/>
</dbReference>
<keyword evidence="9" id="KW-0067">ATP-binding</keyword>
<keyword evidence="8 12" id="KW-0418">Kinase</keyword>
<dbReference type="InterPro" id="IPR003661">
    <property type="entry name" value="HisK_dim/P_dom"/>
</dbReference>
<comment type="catalytic activity">
    <reaction evidence="1">
        <text>ATP + protein L-histidine = ADP + protein N-phospho-L-histidine.</text>
        <dbReference type="EC" id="2.7.13.3"/>
    </reaction>
</comment>
<dbReference type="GO" id="GO:0000155">
    <property type="term" value="F:phosphorelay sensor kinase activity"/>
    <property type="evidence" value="ECO:0007669"/>
    <property type="project" value="InterPro"/>
</dbReference>
<gene>
    <name evidence="12" type="ORF">A4A59_28430</name>
</gene>
<dbReference type="InterPro" id="IPR005467">
    <property type="entry name" value="His_kinase_dom"/>
</dbReference>
<dbReference type="RefSeq" id="WP_062943978.1">
    <property type="nucleotide sequence ID" value="NZ_CP171844.1"/>
</dbReference>
<evidence type="ECO:0000256" key="7">
    <source>
        <dbReference type="ARBA" id="ARBA00022741"/>
    </source>
</evidence>
<evidence type="ECO:0000256" key="3">
    <source>
        <dbReference type="ARBA" id="ARBA00012438"/>
    </source>
</evidence>
<name>A0A154ICH9_RHILE</name>
<dbReference type="AlphaFoldDB" id="A0A154ICH9"/>
<dbReference type="InterPro" id="IPR036890">
    <property type="entry name" value="HATPase_C_sf"/>
</dbReference>
<keyword evidence="6" id="KW-0808">Transferase</keyword>
<evidence type="ECO:0000259" key="11">
    <source>
        <dbReference type="PROSITE" id="PS50885"/>
    </source>
</evidence>
<dbReference type="InterPro" id="IPR003660">
    <property type="entry name" value="HAMP_dom"/>
</dbReference>
<evidence type="ECO:0000256" key="2">
    <source>
        <dbReference type="ARBA" id="ARBA00004651"/>
    </source>
</evidence>
<reference evidence="12" key="1">
    <citation type="submission" date="2016-03" db="EMBL/GenBank/DDBJ databases">
        <title>Microsymbionts genomes from the relict species Vavilovia formosa.</title>
        <authorList>
            <person name="Chirak E."/>
            <person name="Kimeklis A."/>
            <person name="Kopat V."/>
            <person name="Andronov E."/>
        </authorList>
    </citation>
    <scope>NUCLEOTIDE SEQUENCE [LARGE SCALE GENOMIC DNA]</scope>
    <source>
        <strain evidence="12">Vaf12</strain>
    </source>
</reference>
<keyword evidence="4" id="KW-0472">Membrane</keyword>
<evidence type="ECO:0000256" key="8">
    <source>
        <dbReference type="ARBA" id="ARBA00022777"/>
    </source>
</evidence>
<feature type="domain" description="Histidine kinase" evidence="10">
    <location>
        <begin position="240"/>
        <end position="444"/>
    </location>
</feature>
<keyword evidence="4" id="KW-1003">Cell membrane</keyword>
<evidence type="ECO:0000256" key="9">
    <source>
        <dbReference type="ARBA" id="ARBA00022840"/>
    </source>
</evidence>
<dbReference type="InterPro" id="IPR050980">
    <property type="entry name" value="2C_sensor_his_kinase"/>
</dbReference>
<dbReference type="PANTHER" id="PTHR44936">
    <property type="entry name" value="SENSOR PROTEIN CREC"/>
    <property type="match status" value="1"/>
</dbReference>
<dbReference type="CDD" id="cd00082">
    <property type="entry name" value="HisKA"/>
    <property type="match status" value="1"/>
</dbReference>
<dbReference type="PANTHER" id="PTHR44936:SF10">
    <property type="entry name" value="SENSOR PROTEIN RSTB"/>
    <property type="match status" value="1"/>
</dbReference>
<dbReference type="SMART" id="SM00388">
    <property type="entry name" value="HisKA"/>
    <property type="match status" value="1"/>
</dbReference>
<evidence type="ECO:0000256" key="5">
    <source>
        <dbReference type="ARBA" id="ARBA00022553"/>
    </source>
</evidence>
<dbReference type="InterPro" id="IPR036097">
    <property type="entry name" value="HisK_dim/P_sf"/>
</dbReference>
<dbReference type="GO" id="GO:0005524">
    <property type="term" value="F:ATP binding"/>
    <property type="evidence" value="ECO:0007669"/>
    <property type="project" value="UniProtKB-KW"/>
</dbReference>
<dbReference type="EC" id="2.7.13.3" evidence="3"/>
<proteinExistence type="predicted"/>
<dbReference type="PRINTS" id="PR00344">
    <property type="entry name" value="BCTRLSENSOR"/>
</dbReference>
<dbReference type="SUPFAM" id="SSF47384">
    <property type="entry name" value="Homodimeric domain of signal transducing histidine kinase"/>
    <property type="match status" value="1"/>
</dbReference>
<accession>A0A154ICH9</accession>
<protein>
    <recommendedName>
        <fullName evidence="3">histidine kinase</fullName>
        <ecNumber evidence="3">2.7.13.3</ecNumber>
    </recommendedName>
</protein>
<sequence>MRNFRRASIQSQILILATFLVVLVSVVATAMEPYIYGRHDRGFQNGLFAARAAIVAEQFAQASSAQDEVAVLKRAAALGVGVEKLSLDQPLAGKQQMVSPSELVARINTMLADNIFAAFHRFVIGQSHPDVLTVRIDDKRALIFQLPVFPSYVWFVPAAASGFLKIVIPLVLLAYFSSWLITEPLRRFAAAAKRASMEGSWEKPFEPDGAAEIRSLAESLNVMSDRIQSMAEDRTRMLSGVGHDLRTPLTRLRMRAERSGEPELRSLMLADIATLSFMIDECLAYFKDASTAETDRKVDISSLLQTIATDFSDMGVDVSFTGSRRLAFVCKPQALTRAITNLVDNASRYAKQVEIDLQESDDGGIKISVGDNGPGLTDELKAKVLEPFFKVDKSRQIGAQGGSGLGLGLPIAKGIVTKAHNGQLTLLDRTPTGLVVVIDLPAPQAIQPEGAPPIPSSQ</sequence>